<keyword evidence="1" id="KW-0812">Transmembrane</keyword>
<name>X1P152_9ZZZZ</name>
<feature type="transmembrane region" description="Helical" evidence="1">
    <location>
        <begin position="21"/>
        <end position="40"/>
    </location>
</feature>
<accession>X1P152</accession>
<organism evidence="2">
    <name type="scientific">marine sediment metagenome</name>
    <dbReference type="NCBI Taxonomy" id="412755"/>
    <lineage>
        <taxon>unclassified sequences</taxon>
        <taxon>metagenomes</taxon>
        <taxon>ecological metagenomes</taxon>
    </lineage>
</organism>
<sequence>YLLRPDVMKWLMEFFKQGKRIYFSALIRFALAVVFLVGALKCKYPKVIIAFGILFIIGGLLIFALGPEKIRRMLEWYQKQPVLIFRVIAVIVLAIGLIIIFSA</sequence>
<keyword evidence="1" id="KW-0472">Membrane</keyword>
<dbReference type="AlphaFoldDB" id="X1P152"/>
<dbReference type="InterPro" id="IPR019201">
    <property type="entry name" value="DUF2065"/>
</dbReference>
<keyword evidence="1" id="KW-1133">Transmembrane helix</keyword>
<feature type="transmembrane region" description="Helical" evidence="1">
    <location>
        <begin position="46"/>
        <end position="63"/>
    </location>
</feature>
<dbReference type="Pfam" id="PF09838">
    <property type="entry name" value="DUF2065"/>
    <property type="match status" value="1"/>
</dbReference>
<evidence type="ECO:0000313" key="2">
    <source>
        <dbReference type="EMBL" id="GAI36176.1"/>
    </source>
</evidence>
<proteinExistence type="predicted"/>
<reference evidence="2" key="1">
    <citation type="journal article" date="2014" name="Front. Microbiol.">
        <title>High frequency of phylogenetically diverse reductive dehalogenase-homologous genes in deep subseafloor sedimentary metagenomes.</title>
        <authorList>
            <person name="Kawai M."/>
            <person name="Futagami T."/>
            <person name="Toyoda A."/>
            <person name="Takaki Y."/>
            <person name="Nishi S."/>
            <person name="Hori S."/>
            <person name="Arai W."/>
            <person name="Tsubouchi T."/>
            <person name="Morono Y."/>
            <person name="Uchiyama I."/>
            <person name="Ito T."/>
            <person name="Fujiyama A."/>
            <person name="Inagaki F."/>
            <person name="Takami H."/>
        </authorList>
    </citation>
    <scope>NUCLEOTIDE SEQUENCE</scope>
    <source>
        <strain evidence="2">Expedition CK06-06</strain>
    </source>
</reference>
<comment type="caution">
    <text evidence="2">The sequence shown here is derived from an EMBL/GenBank/DDBJ whole genome shotgun (WGS) entry which is preliminary data.</text>
</comment>
<feature type="non-terminal residue" evidence="2">
    <location>
        <position position="1"/>
    </location>
</feature>
<gene>
    <name evidence="2" type="ORF">S06H3_49566</name>
</gene>
<dbReference type="EMBL" id="BARV01031304">
    <property type="protein sequence ID" value="GAI36176.1"/>
    <property type="molecule type" value="Genomic_DNA"/>
</dbReference>
<protein>
    <submittedName>
        <fullName evidence="2">Uncharacterized protein</fullName>
    </submittedName>
</protein>
<feature type="transmembrane region" description="Helical" evidence="1">
    <location>
        <begin position="83"/>
        <end position="102"/>
    </location>
</feature>
<evidence type="ECO:0000256" key="1">
    <source>
        <dbReference type="SAM" id="Phobius"/>
    </source>
</evidence>